<dbReference type="RefSeq" id="WP_035012678.1">
    <property type="nucleotide sequence ID" value="NZ_ARZY01000001.1"/>
</dbReference>
<comment type="similarity">
    <text evidence="1">Belongs to the YggT family.</text>
</comment>
<dbReference type="Pfam" id="PF02325">
    <property type="entry name" value="CCB3_YggT"/>
    <property type="match status" value="2"/>
</dbReference>
<dbReference type="EMBL" id="ARZY01000001">
    <property type="protein sequence ID" value="EWH12220.1"/>
    <property type="molecule type" value="Genomic_DNA"/>
</dbReference>
<dbReference type="Proteomes" id="UP000019276">
    <property type="component" value="Unassembled WGS sequence"/>
</dbReference>
<protein>
    <recommendedName>
        <fullName evidence="5">YggT family protein</fullName>
    </recommendedName>
</protein>
<comment type="caution">
    <text evidence="3">The sequence shown here is derived from an EMBL/GenBank/DDBJ whole genome shotgun (WGS) entry which is preliminary data.</text>
</comment>
<evidence type="ECO:0000256" key="2">
    <source>
        <dbReference type="SAM" id="Phobius"/>
    </source>
</evidence>
<accession>W7R3M4</accession>
<reference evidence="3 4" key="1">
    <citation type="journal article" date="2014" name="Genome Announc.">
        <title>Draft Genome Sequence of the Agar-Degrading Bacterium Catenovulum sp. Strain DS-2, Isolated from Intestines of Haliotis diversicolor.</title>
        <authorList>
            <person name="Shan D."/>
            <person name="Li X."/>
            <person name="Gu Z."/>
            <person name="Wei G."/>
            <person name="Gao Z."/>
            <person name="Shao Z."/>
        </authorList>
    </citation>
    <scope>NUCLEOTIDE SEQUENCE [LARGE SCALE GENOMIC DNA]</scope>
    <source>
        <strain evidence="3 4">DS-2</strain>
    </source>
</reference>
<proteinExistence type="inferred from homology"/>
<dbReference type="STRING" id="1328313.DS2_00825"/>
<dbReference type="eggNOG" id="COG0762">
    <property type="taxonomic scope" value="Bacteria"/>
</dbReference>
<feature type="transmembrane region" description="Helical" evidence="2">
    <location>
        <begin position="63"/>
        <end position="85"/>
    </location>
</feature>
<sequence>MNALHFLITTLFGLYLMAIVLRFWLQAVRADFYNPLSQFIVKITNPLVKPLQTILPNVKNWNFAALVAAIIVAAGKFFVLALVFSQPVNPAGFVIVGAISVVYEFLNIAFWVLIIRAILSWFSQGGYNPAEQILVQLTEPLVSPIRKVLPPMGGLDFSVLVAIIAIQFVKLLLSDLFGGF</sequence>
<dbReference type="OrthoDB" id="9806665at2"/>
<dbReference type="PANTHER" id="PTHR33219:SF14">
    <property type="entry name" value="PROTEIN COFACTOR ASSEMBLY OF COMPLEX C SUBUNIT B CCB3, CHLOROPLASTIC-RELATED"/>
    <property type="match status" value="1"/>
</dbReference>
<dbReference type="InterPro" id="IPR003425">
    <property type="entry name" value="CCB3/YggT"/>
</dbReference>
<organism evidence="3 4">
    <name type="scientific">Catenovulum agarivorans DS-2</name>
    <dbReference type="NCBI Taxonomy" id="1328313"/>
    <lineage>
        <taxon>Bacteria</taxon>
        <taxon>Pseudomonadati</taxon>
        <taxon>Pseudomonadota</taxon>
        <taxon>Gammaproteobacteria</taxon>
        <taxon>Alteromonadales</taxon>
        <taxon>Alteromonadaceae</taxon>
        <taxon>Catenovulum</taxon>
    </lineage>
</organism>
<name>W7R3M4_9ALTE</name>
<evidence type="ECO:0000313" key="3">
    <source>
        <dbReference type="EMBL" id="EWH12220.1"/>
    </source>
</evidence>
<evidence type="ECO:0008006" key="5">
    <source>
        <dbReference type="Google" id="ProtNLM"/>
    </source>
</evidence>
<dbReference type="PATRIC" id="fig|1328313.3.peg.176"/>
<keyword evidence="2" id="KW-0472">Membrane</keyword>
<dbReference type="AlphaFoldDB" id="W7R3M4"/>
<feature type="transmembrane region" description="Helical" evidence="2">
    <location>
        <begin position="6"/>
        <end position="25"/>
    </location>
</feature>
<keyword evidence="2" id="KW-1133">Transmembrane helix</keyword>
<gene>
    <name evidence="3" type="ORF">DS2_00825</name>
</gene>
<evidence type="ECO:0000313" key="4">
    <source>
        <dbReference type="Proteomes" id="UP000019276"/>
    </source>
</evidence>
<evidence type="ECO:0000256" key="1">
    <source>
        <dbReference type="ARBA" id="ARBA00010894"/>
    </source>
</evidence>
<keyword evidence="2" id="KW-0812">Transmembrane</keyword>
<dbReference type="GO" id="GO:0016020">
    <property type="term" value="C:membrane"/>
    <property type="evidence" value="ECO:0007669"/>
    <property type="project" value="InterPro"/>
</dbReference>
<keyword evidence="4" id="KW-1185">Reference proteome</keyword>
<feature type="transmembrane region" description="Helical" evidence="2">
    <location>
        <begin position="154"/>
        <end position="173"/>
    </location>
</feature>
<dbReference type="PANTHER" id="PTHR33219">
    <property type="entry name" value="YLMG HOMOLOG PROTEIN 2, CHLOROPLASTIC"/>
    <property type="match status" value="1"/>
</dbReference>
<feature type="transmembrane region" description="Helical" evidence="2">
    <location>
        <begin position="91"/>
        <end position="114"/>
    </location>
</feature>